<dbReference type="InterPro" id="IPR040086">
    <property type="entry name" value="MJ0683-like"/>
</dbReference>
<proteinExistence type="predicted"/>
<dbReference type="PANTHER" id="PTHR43432:SF3">
    <property type="entry name" value="SLR0285 PROTEIN"/>
    <property type="match status" value="1"/>
</dbReference>
<keyword evidence="3" id="KW-0411">Iron-sulfur</keyword>
<evidence type="ECO:0008006" key="6">
    <source>
        <dbReference type="Google" id="ProtNLM"/>
    </source>
</evidence>
<keyword evidence="2" id="KW-0408">Iron</keyword>
<protein>
    <recommendedName>
        <fullName evidence="6">Radical SAM protein</fullName>
    </recommendedName>
</protein>
<evidence type="ECO:0000256" key="2">
    <source>
        <dbReference type="ARBA" id="ARBA00023004"/>
    </source>
</evidence>
<gene>
    <name evidence="4" type="ORF">TsocGM_00630</name>
</gene>
<evidence type="ECO:0000313" key="4">
    <source>
        <dbReference type="EMBL" id="RUL89703.1"/>
    </source>
</evidence>
<keyword evidence="5" id="KW-1185">Reference proteome</keyword>
<dbReference type="EMBL" id="RYZH01000001">
    <property type="protein sequence ID" value="RUL89703.1"/>
    <property type="molecule type" value="Genomic_DNA"/>
</dbReference>
<dbReference type="RefSeq" id="WP_126723378.1">
    <property type="nucleotide sequence ID" value="NZ_RYZH01000001.1"/>
</dbReference>
<reference evidence="4 5" key="2">
    <citation type="submission" date="2019-01" db="EMBL/GenBank/DDBJ databases">
        <title>Tautonia sociabilis, a novel thermotolerant planctomycete of Isosphaeraceae family, isolated from a 4000 m deep subterranean habitat.</title>
        <authorList>
            <person name="Kovaleva O.L."/>
            <person name="Elcheninov A.G."/>
            <person name="Van Heerden E."/>
            <person name="Toshchakov S.V."/>
            <person name="Novikov A."/>
            <person name="Bonch-Osmolovskaya E.A."/>
            <person name="Kublanov I.V."/>
        </authorList>
    </citation>
    <scope>NUCLEOTIDE SEQUENCE [LARGE SCALE GENOMIC DNA]</scope>
    <source>
        <strain evidence="4 5">GM2012</strain>
    </source>
</reference>
<evidence type="ECO:0000256" key="1">
    <source>
        <dbReference type="ARBA" id="ARBA00022723"/>
    </source>
</evidence>
<dbReference type="Gene3D" id="3.80.30.30">
    <property type="match status" value="1"/>
</dbReference>
<organism evidence="4 5">
    <name type="scientific">Tautonia sociabilis</name>
    <dbReference type="NCBI Taxonomy" id="2080755"/>
    <lineage>
        <taxon>Bacteria</taxon>
        <taxon>Pseudomonadati</taxon>
        <taxon>Planctomycetota</taxon>
        <taxon>Planctomycetia</taxon>
        <taxon>Isosphaerales</taxon>
        <taxon>Isosphaeraceae</taxon>
        <taxon>Tautonia</taxon>
    </lineage>
</organism>
<dbReference type="SFLD" id="SFLDS00029">
    <property type="entry name" value="Radical_SAM"/>
    <property type="match status" value="1"/>
</dbReference>
<dbReference type="InterPro" id="IPR007197">
    <property type="entry name" value="rSAM"/>
</dbReference>
<accession>A0A432MQD1</accession>
<reference evidence="4 5" key="1">
    <citation type="submission" date="2018-12" db="EMBL/GenBank/DDBJ databases">
        <authorList>
            <person name="Toschakov S.V."/>
        </authorList>
    </citation>
    <scope>NUCLEOTIDE SEQUENCE [LARGE SCALE GENOMIC DNA]</scope>
    <source>
        <strain evidence="4 5">GM2012</strain>
    </source>
</reference>
<dbReference type="OrthoDB" id="9785699at2"/>
<sequence length="315" mass="33974">MRVEATTVRSILTRASGYLDGIASHSLQPYRGCPFGTSLCGVGCYVRHARHLMGGRVWGTFLDARVNAAEAYREQVDRERRWARRSRGRFGIFLSSATEPFPPQEDRLGITRSVLGALRDEPPDLLIVQTHSHRVSAEAPLLVDLAGRCELRVHLSIETDRDRLPGLPGHASPISRRFEAAALLKRSGLHVVVTVAPLLPIADPDGFFSRVAEAADAVVLDHFIGGDGSPAGSRTLQTGLPAAMAQIDPDSLTIEYRDRMAEVAERHLPGRVGIGRDGFAGRWLGGAGERPPGFDLRKGGGTIGGGNVARCRPIG</sequence>
<evidence type="ECO:0000256" key="3">
    <source>
        <dbReference type="ARBA" id="ARBA00023014"/>
    </source>
</evidence>
<dbReference type="GO" id="GO:0003824">
    <property type="term" value="F:catalytic activity"/>
    <property type="evidence" value="ECO:0007669"/>
    <property type="project" value="InterPro"/>
</dbReference>
<name>A0A432MQD1_9BACT</name>
<dbReference type="AlphaFoldDB" id="A0A432MQD1"/>
<dbReference type="Proteomes" id="UP000280296">
    <property type="component" value="Unassembled WGS sequence"/>
</dbReference>
<comment type="caution">
    <text evidence="4">The sequence shown here is derived from an EMBL/GenBank/DDBJ whole genome shotgun (WGS) entry which is preliminary data.</text>
</comment>
<keyword evidence="1" id="KW-0479">Metal-binding</keyword>
<dbReference type="GO" id="GO:0046872">
    <property type="term" value="F:metal ion binding"/>
    <property type="evidence" value="ECO:0007669"/>
    <property type="project" value="UniProtKB-KW"/>
</dbReference>
<dbReference type="SFLD" id="SFLDG01084">
    <property type="entry name" value="Uncharacterised_Radical_SAM_Su"/>
    <property type="match status" value="1"/>
</dbReference>
<dbReference type="PANTHER" id="PTHR43432">
    <property type="entry name" value="SLR0285 PROTEIN"/>
    <property type="match status" value="1"/>
</dbReference>
<dbReference type="GO" id="GO:0051536">
    <property type="term" value="F:iron-sulfur cluster binding"/>
    <property type="evidence" value="ECO:0007669"/>
    <property type="project" value="UniProtKB-KW"/>
</dbReference>
<evidence type="ECO:0000313" key="5">
    <source>
        <dbReference type="Proteomes" id="UP000280296"/>
    </source>
</evidence>